<evidence type="ECO:0000313" key="2">
    <source>
        <dbReference type="EMBL" id="MPD05362.1"/>
    </source>
</evidence>
<feature type="compositionally biased region" description="Basic residues" evidence="1">
    <location>
        <begin position="37"/>
        <end position="48"/>
    </location>
</feature>
<gene>
    <name evidence="2" type="ORF">E2C01_101101</name>
</gene>
<protein>
    <submittedName>
        <fullName evidence="2">Uncharacterized protein</fullName>
    </submittedName>
</protein>
<evidence type="ECO:0000256" key="1">
    <source>
        <dbReference type="SAM" id="MobiDB-lite"/>
    </source>
</evidence>
<dbReference type="Proteomes" id="UP000324222">
    <property type="component" value="Unassembled WGS sequence"/>
</dbReference>
<keyword evidence="3" id="KW-1185">Reference proteome</keyword>
<feature type="region of interest" description="Disordered" evidence="1">
    <location>
        <begin position="29"/>
        <end position="63"/>
    </location>
</feature>
<dbReference type="AlphaFoldDB" id="A0A5B7K4U5"/>
<comment type="caution">
    <text evidence="2">The sequence shown here is derived from an EMBL/GenBank/DDBJ whole genome shotgun (WGS) entry which is preliminary data.</text>
</comment>
<evidence type="ECO:0000313" key="3">
    <source>
        <dbReference type="Proteomes" id="UP000324222"/>
    </source>
</evidence>
<name>A0A5B7K4U5_PORTR</name>
<reference evidence="2 3" key="1">
    <citation type="submission" date="2019-05" db="EMBL/GenBank/DDBJ databases">
        <title>Another draft genome of Portunus trituberculatus and its Hox gene families provides insights of decapod evolution.</title>
        <authorList>
            <person name="Jeong J.-H."/>
            <person name="Song I."/>
            <person name="Kim S."/>
            <person name="Choi T."/>
            <person name="Kim D."/>
            <person name="Ryu S."/>
            <person name="Kim W."/>
        </authorList>
    </citation>
    <scope>NUCLEOTIDE SEQUENCE [LARGE SCALE GENOMIC DNA]</scope>
    <source>
        <tissue evidence="2">Muscle</tissue>
    </source>
</reference>
<sequence>MYFIWGWGGGCSLPSSPVLLLPPSSSPNLTSPLLPSRHNHPSALRHKATAPLGPASNGGHGRLGGAVAIMTLIK</sequence>
<organism evidence="2 3">
    <name type="scientific">Portunus trituberculatus</name>
    <name type="common">Swimming crab</name>
    <name type="synonym">Neptunus trituberculatus</name>
    <dbReference type="NCBI Taxonomy" id="210409"/>
    <lineage>
        <taxon>Eukaryota</taxon>
        <taxon>Metazoa</taxon>
        <taxon>Ecdysozoa</taxon>
        <taxon>Arthropoda</taxon>
        <taxon>Crustacea</taxon>
        <taxon>Multicrustacea</taxon>
        <taxon>Malacostraca</taxon>
        <taxon>Eumalacostraca</taxon>
        <taxon>Eucarida</taxon>
        <taxon>Decapoda</taxon>
        <taxon>Pleocyemata</taxon>
        <taxon>Brachyura</taxon>
        <taxon>Eubrachyura</taxon>
        <taxon>Portunoidea</taxon>
        <taxon>Portunidae</taxon>
        <taxon>Portuninae</taxon>
        <taxon>Portunus</taxon>
    </lineage>
</organism>
<accession>A0A5B7K4U5</accession>
<dbReference type="EMBL" id="VSRR010145628">
    <property type="protein sequence ID" value="MPD05362.1"/>
    <property type="molecule type" value="Genomic_DNA"/>
</dbReference>
<proteinExistence type="predicted"/>